<organism evidence="2 3">
    <name type="scientific">Xanthomonas hortorum pv. hederae</name>
    <dbReference type="NCBI Taxonomy" id="453603"/>
    <lineage>
        <taxon>Bacteria</taxon>
        <taxon>Pseudomonadati</taxon>
        <taxon>Pseudomonadota</taxon>
        <taxon>Gammaproteobacteria</taxon>
        <taxon>Lysobacterales</taxon>
        <taxon>Lysobacteraceae</taxon>
        <taxon>Xanthomonas</taxon>
    </lineage>
</organism>
<protein>
    <recommendedName>
        <fullName evidence="4">PPM-type phosphatase domain-containing protein</fullName>
    </recommendedName>
</protein>
<reference evidence="2" key="1">
    <citation type="journal article" date="2022" name="Phytopathology">
        <title>Whole genome sequencing-based tracing of a 2022 introduction and outbreak of Xanthomonas hortorum pv. pelargonii.</title>
        <authorList>
            <person name="Iruegas Bocardo F."/>
            <person name="Weisberg A.J."/>
            <person name="Riutta E.R."/>
            <person name="Kilday K.B."/>
            <person name="Bonkowski J.C."/>
            <person name="Creswell T.C."/>
            <person name="Daughtrey M."/>
            <person name="Rane K.K."/>
            <person name="Grunwald N.J."/>
            <person name="Chang J.H."/>
            <person name="Putnam M."/>
        </authorList>
    </citation>
    <scope>NUCLEOTIDE SEQUENCE</scope>
    <source>
        <strain evidence="2">22-338</strain>
    </source>
</reference>
<comment type="caution">
    <text evidence="2">The sequence shown here is derived from an EMBL/GenBank/DDBJ whole genome shotgun (WGS) entry which is preliminary data.</text>
</comment>
<evidence type="ECO:0000313" key="2">
    <source>
        <dbReference type="EMBL" id="MDC8640509.1"/>
    </source>
</evidence>
<dbReference type="Proteomes" id="UP001140230">
    <property type="component" value="Unassembled WGS sequence"/>
</dbReference>
<feature type="region of interest" description="Disordered" evidence="1">
    <location>
        <begin position="242"/>
        <end position="317"/>
    </location>
</feature>
<feature type="compositionally biased region" description="Basic residues" evidence="1">
    <location>
        <begin position="280"/>
        <end position="289"/>
    </location>
</feature>
<evidence type="ECO:0000313" key="3">
    <source>
        <dbReference type="Proteomes" id="UP001140230"/>
    </source>
</evidence>
<dbReference type="SUPFAM" id="SSF81606">
    <property type="entry name" value="PP2C-like"/>
    <property type="match status" value="1"/>
</dbReference>
<sequence>MATLYTGKKSINPLFAIAVADGMGGMRDGGKCSSLAISSFFYSLIQHRNLGIKERAYEAVKASNNQVFDIYRGDGGSTLTAVLLDSQGTKIIVHLGDTRVYTFGAGKKVERHTTDDSLVEAVGGSGRELLQFVGMGDSMQPKISDFLCQEGFCAITSDGIHGIEEKTLSRILENSSSLNDASERLNSVAMWCGGNDNATSAIFDIAGMLPSLARYEGGGIRLWDAGGELTTLWLREEEQALNAKNAQAPSGTNETENNHSSQLIPSKPPAIEGVPNKSKSPVRKSRKKKNENYPEEVQLDIEIGHSAEQGDVGADSK</sequence>
<dbReference type="Gene3D" id="3.60.40.10">
    <property type="entry name" value="PPM-type phosphatase domain"/>
    <property type="match status" value="1"/>
</dbReference>
<dbReference type="RefSeq" id="WP_146094731.1">
    <property type="nucleotide sequence ID" value="NZ_CP168178.1"/>
</dbReference>
<dbReference type="InterPro" id="IPR036457">
    <property type="entry name" value="PPM-type-like_dom_sf"/>
</dbReference>
<proteinExistence type="predicted"/>
<gene>
    <name evidence="2" type="ORF">NY667_22610</name>
</gene>
<evidence type="ECO:0008006" key="4">
    <source>
        <dbReference type="Google" id="ProtNLM"/>
    </source>
</evidence>
<reference evidence="2" key="2">
    <citation type="submission" date="2022-08" db="EMBL/GenBank/DDBJ databases">
        <authorList>
            <person name="Iruegas-Bocardo F."/>
            <person name="Weisberg A.J."/>
            <person name="Riutta E.R."/>
            <person name="Kilday K."/>
            <person name="Bonkowski J.C."/>
            <person name="Creswell T."/>
            <person name="Daughtrey M.L."/>
            <person name="Rane K."/>
            <person name="Grunwald N.J."/>
            <person name="Chang J.H."/>
            <person name="Putnam M.L."/>
        </authorList>
    </citation>
    <scope>NUCLEOTIDE SEQUENCE</scope>
    <source>
        <strain evidence="2">22-338</strain>
    </source>
</reference>
<dbReference type="AlphaFoldDB" id="A0A9X4H7R7"/>
<accession>A0A9X4H7R7</accession>
<feature type="compositionally biased region" description="Polar residues" evidence="1">
    <location>
        <begin position="242"/>
        <end position="264"/>
    </location>
</feature>
<evidence type="ECO:0000256" key="1">
    <source>
        <dbReference type="SAM" id="MobiDB-lite"/>
    </source>
</evidence>
<name>A0A9X4H7R7_9XANT</name>
<dbReference type="EMBL" id="JANWTP010000132">
    <property type="protein sequence ID" value="MDC8640509.1"/>
    <property type="molecule type" value="Genomic_DNA"/>
</dbReference>